<reference evidence="3" key="1">
    <citation type="submission" date="2019-08" db="EMBL/GenBank/DDBJ databases">
        <title>Complete Genome Sequence of the Polysaccharide-Degrading Rumen Bacterium Pseudobutyrivibrio xylanivorans MA3014.</title>
        <authorList>
            <person name="Palevich N."/>
            <person name="Maclean P.H."/>
            <person name="Kelly W.J."/>
            <person name="Leahy S.C."/>
            <person name="Rakonjac J."/>
            <person name="Attwood G.T."/>
        </authorList>
    </citation>
    <scope>NUCLEOTIDE SEQUENCE [LARGE SCALE GENOMIC DNA]</scope>
    <source>
        <strain evidence="3">MA3014</strain>
    </source>
</reference>
<keyword evidence="1" id="KW-1133">Transmembrane helix</keyword>
<protein>
    <submittedName>
        <fullName evidence="2">Uncharacterized protein</fullName>
    </submittedName>
</protein>
<dbReference type="KEGG" id="pxv:FXF36_02030"/>
<sequence>MGINSNAAGIAEQTSFYETLALVLLILAIFFAVTAIVLCIVLKVPHAIRVLTGMGVDKEIRQISQETQMGNSYSKQSHNKATLTWNTSGRLDRKPEDDETQLLEDDGTALLQPAQQFGKQTYQGDETQLLDPEATTVLSSTDGFEIDNDATTVLGAALNFDSDATTVLGDSDFEIEEEIIITGNQTKGI</sequence>
<dbReference type="AlphaFoldDB" id="A0A5P6VMU6"/>
<feature type="transmembrane region" description="Helical" evidence="1">
    <location>
        <begin position="20"/>
        <end position="42"/>
    </location>
</feature>
<dbReference type="EMBL" id="CP043028">
    <property type="protein sequence ID" value="QFJ53732.1"/>
    <property type="molecule type" value="Genomic_DNA"/>
</dbReference>
<name>A0A5P6VMU6_PSEXY</name>
<keyword evidence="1" id="KW-0812">Transmembrane</keyword>
<evidence type="ECO:0000256" key="1">
    <source>
        <dbReference type="SAM" id="Phobius"/>
    </source>
</evidence>
<accession>A0A5P6VMU6</accession>
<dbReference type="RefSeq" id="WP_151622229.1">
    <property type="nucleotide sequence ID" value="NZ_CP043028.1"/>
</dbReference>
<proteinExistence type="predicted"/>
<evidence type="ECO:0000313" key="3">
    <source>
        <dbReference type="Proteomes" id="UP000327030"/>
    </source>
</evidence>
<dbReference type="OrthoDB" id="2058607at2"/>
<evidence type="ECO:0000313" key="2">
    <source>
        <dbReference type="EMBL" id="QFJ53732.1"/>
    </source>
</evidence>
<organism evidence="2 3">
    <name type="scientific">Pseudobutyrivibrio xylanivorans</name>
    <dbReference type="NCBI Taxonomy" id="185007"/>
    <lineage>
        <taxon>Bacteria</taxon>
        <taxon>Bacillati</taxon>
        <taxon>Bacillota</taxon>
        <taxon>Clostridia</taxon>
        <taxon>Lachnospirales</taxon>
        <taxon>Lachnospiraceae</taxon>
        <taxon>Pseudobutyrivibrio</taxon>
    </lineage>
</organism>
<keyword evidence="1" id="KW-0472">Membrane</keyword>
<dbReference type="Proteomes" id="UP000327030">
    <property type="component" value="Chromosome 1"/>
</dbReference>
<gene>
    <name evidence="2" type="ORF">FXF36_02030</name>
</gene>